<dbReference type="GO" id="GO:0003723">
    <property type="term" value="F:RNA binding"/>
    <property type="evidence" value="ECO:0007669"/>
    <property type="project" value="UniProtKB-UniRule"/>
</dbReference>
<sequence length="252" mass="27929">MLTELPRLPEVDLEIILEAFHATAQSTDLNQRQWGDKARLQEIGVQVLHMALTAHYFSVKPNLSATEIQSKVSEVRHGGRIHEWVGRYDNLIRFVMDKDSPAERGQLFEAYVGALWYSKGMKATQKWISDLLGDNVYVKDEPDDTAQDVTGDSSQSPPQYSPTATTTSGPPHPSVAPAIPLAHVNELAAQRKINMTWEASFSGPPHMPIWTVRCLVNGQSYGEGTNANKKKAQAEAASNAYWNCPAFRSVPN</sequence>
<dbReference type="GO" id="GO:0006396">
    <property type="term" value="P:RNA processing"/>
    <property type="evidence" value="ECO:0007669"/>
    <property type="project" value="InterPro"/>
</dbReference>
<evidence type="ECO:0000256" key="2">
    <source>
        <dbReference type="PROSITE-ProRule" id="PRU00266"/>
    </source>
</evidence>
<dbReference type="KEGG" id="cci:CC1G_01870"/>
<keyword evidence="1 2" id="KW-0694">RNA-binding</keyword>
<reference evidence="5 6" key="1">
    <citation type="journal article" date="2010" name="Proc. Natl. Acad. Sci. U.S.A.">
        <title>Insights into evolution of multicellular fungi from the assembled chromosomes of the mushroom Coprinopsis cinerea (Coprinus cinereus).</title>
        <authorList>
            <person name="Stajich J.E."/>
            <person name="Wilke S.K."/>
            <person name="Ahren D."/>
            <person name="Au C.H."/>
            <person name="Birren B.W."/>
            <person name="Borodovsky M."/>
            <person name="Burns C."/>
            <person name="Canback B."/>
            <person name="Casselton L.A."/>
            <person name="Cheng C.K."/>
            <person name="Deng J."/>
            <person name="Dietrich F.S."/>
            <person name="Fargo D.C."/>
            <person name="Farman M.L."/>
            <person name="Gathman A.C."/>
            <person name="Goldberg J."/>
            <person name="Guigo R."/>
            <person name="Hoegger P.J."/>
            <person name="Hooker J.B."/>
            <person name="Huggins A."/>
            <person name="James T.Y."/>
            <person name="Kamada T."/>
            <person name="Kilaru S."/>
            <person name="Kodira C."/>
            <person name="Kues U."/>
            <person name="Kupfer D."/>
            <person name="Kwan H.S."/>
            <person name="Lomsadze A."/>
            <person name="Li W."/>
            <person name="Lilly W.W."/>
            <person name="Ma L.J."/>
            <person name="Mackey A.J."/>
            <person name="Manning G."/>
            <person name="Martin F."/>
            <person name="Muraguchi H."/>
            <person name="Natvig D.O."/>
            <person name="Palmerini H."/>
            <person name="Ramesh M.A."/>
            <person name="Rehmeyer C.J."/>
            <person name="Roe B.A."/>
            <person name="Shenoy N."/>
            <person name="Stanke M."/>
            <person name="Ter-Hovhannisyan V."/>
            <person name="Tunlid A."/>
            <person name="Velagapudi R."/>
            <person name="Vision T.J."/>
            <person name="Zeng Q."/>
            <person name="Zolan M.E."/>
            <person name="Pukkila P.J."/>
        </authorList>
    </citation>
    <scope>NUCLEOTIDE SEQUENCE [LARGE SCALE GENOMIC DNA]</scope>
    <source>
        <strain evidence="6">Okayama-7 / 130 / ATCC MYA-4618 / FGSC 9003</strain>
    </source>
</reference>
<evidence type="ECO:0000259" key="4">
    <source>
        <dbReference type="PROSITE" id="PS50137"/>
    </source>
</evidence>
<feature type="compositionally biased region" description="Polar residues" evidence="3">
    <location>
        <begin position="147"/>
        <end position="169"/>
    </location>
</feature>
<dbReference type="InterPro" id="IPR014720">
    <property type="entry name" value="dsRBD_dom"/>
</dbReference>
<evidence type="ECO:0000256" key="3">
    <source>
        <dbReference type="SAM" id="MobiDB-lite"/>
    </source>
</evidence>
<evidence type="ECO:0000313" key="6">
    <source>
        <dbReference type="Proteomes" id="UP000001861"/>
    </source>
</evidence>
<dbReference type="CDD" id="cd10845">
    <property type="entry name" value="DSRM_RNAse_III_family"/>
    <property type="match status" value="1"/>
</dbReference>
<name>A8N2Q6_COPC7</name>
<gene>
    <name evidence="5" type="ORF">CC1G_01870</name>
</gene>
<dbReference type="GO" id="GO:0004525">
    <property type="term" value="F:ribonuclease III activity"/>
    <property type="evidence" value="ECO:0007669"/>
    <property type="project" value="InterPro"/>
</dbReference>
<feature type="domain" description="DRBM" evidence="4">
    <location>
        <begin position="179"/>
        <end position="241"/>
    </location>
</feature>
<evidence type="ECO:0000313" key="5">
    <source>
        <dbReference type="EMBL" id="EAU92825.2"/>
    </source>
</evidence>
<dbReference type="AlphaFoldDB" id="A8N2Q6"/>
<dbReference type="Gene3D" id="3.30.160.20">
    <property type="match status" value="1"/>
</dbReference>
<feature type="region of interest" description="Disordered" evidence="3">
    <location>
        <begin position="142"/>
        <end position="177"/>
    </location>
</feature>
<dbReference type="VEuPathDB" id="FungiDB:CC1G_01870"/>
<keyword evidence="6" id="KW-1185">Reference proteome</keyword>
<accession>A8N2Q6</accession>
<dbReference type="PROSITE" id="PS50137">
    <property type="entry name" value="DS_RBD"/>
    <property type="match status" value="1"/>
</dbReference>
<dbReference type="GeneID" id="6005616"/>
<dbReference type="InParanoid" id="A8N2Q6"/>
<dbReference type="Proteomes" id="UP000001861">
    <property type="component" value="Unassembled WGS sequence"/>
</dbReference>
<dbReference type="SUPFAM" id="SSF69065">
    <property type="entry name" value="RNase III domain-like"/>
    <property type="match status" value="1"/>
</dbReference>
<evidence type="ECO:0000256" key="1">
    <source>
        <dbReference type="ARBA" id="ARBA00022884"/>
    </source>
</evidence>
<dbReference type="Pfam" id="PF00035">
    <property type="entry name" value="dsrm"/>
    <property type="match status" value="1"/>
</dbReference>
<dbReference type="HOGENOM" id="CLU_056047_1_0_1"/>
<proteinExistence type="predicted"/>
<dbReference type="OMA" id="DDWIIAY"/>
<dbReference type="RefSeq" id="XP_001829190.2">
    <property type="nucleotide sequence ID" value="XM_001829138.2"/>
</dbReference>
<dbReference type="InterPro" id="IPR036389">
    <property type="entry name" value="RNase_III_sf"/>
</dbReference>
<protein>
    <recommendedName>
        <fullName evidence="4">DRBM domain-containing protein</fullName>
    </recommendedName>
</protein>
<dbReference type="eggNOG" id="ENOG502SNSJ">
    <property type="taxonomic scope" value="Eukaryota"/>
</dbReference>
<dbReference type="SUPFAM" id="SSF54768">
    <property type="entry name" value="dsRNA-binding domain-like"/>
    <property type="match status" value="1"/>
</dbReference>
<comment type="caution">
    <text evidence="5">The sequence shown here is derived from an EMBL/GenBank/DDBJ whole genome shotgun (WGS) entry which is preliminary data.</text>
</comment>
<dbReference type="Gene3D" id="1.10.1520.10">
    <property type="entry name" value="Ribonuclease III domain"/>
    <property type="match status" value="1"/>
</dbReference>
<dbReference type="STRING" id="240176.A8N2Q6"/>
<organism evidence="5 6">
    <name type="scientific">Coprinopsis cinerea (strain Okayama-7 / 130 / ATCC MYA-4618 / FGSC 9003)</name>
    <name type="common">Inky cap fungus</name>
    <name type="synonym">Hormographiella aspergillata</name>
    <dbReference type="NCBI Taxonomy" id="240176"/>
    <lineage>
        <taxon>Eukaryota</taxon>
        <taxon>Fungi</taxon>
        <taxon>Dikarya</taxon>
        <taxon>Basidiomycota</taxon>
        <taxon>Agaricomycotina</taxon>
        <taxon>Agaricomycetes</taxon>
        <taxon>Agaricomycetidae</taxon>
        <taxon>Agaricales</taxon>
        <taxon>Agaricineae</taxon>
        <taxon>Psathyrellaceae</taxon>
        <taxon>Coprinopsis</taxon>
    </lineage>
</organism>
<dbReference type="OrthoDB" id="3353871at2759"/>
<dbReference type="EMBL" id="AACS02000001">
    <property type="protein sequence ID" value="EAU92825.2"/>
    <property type="molecule type" value="Genomic_DNA"/>
</dbReference>
<dbReference type="SMART" id="SM00358">
    <property type="entry name" value="DSRM"/>
    <property type="match status" value="1"/>
</dbReference>